<protein>
    <submittedName>
        <fullName evidence="2">Uncharacterized protein</fullName>
    </submittedName>
</protein>
<feature type="region of interest" description="Disordered" evidence="1">
    <location>
        <begin position="96"/>
        <end position="184"/>
    </location>
</feature>
<sequence>MGEKGGRAWRWLGERRTTLCGHLRTARGRRTRHGHLGDGGVSFLPASRWSKVEAAKFWGEKEGVGREPSWEGEQEKRPTCRRSLLGFCSKGAYLGRTRRGLRPAPPRRGLRPSPPRATAAPPRLLPLLFQRHDEGGGRPLSCRRRPPGSCPRRLGSWKRRMDGIARTPGFPGAAEPRSRQCSPG</sequence>
<dbReference type="AlphaFoldDB" id="A0A0A9D1K6"/>
<dbReference type="EMBL" id="GBRH01220293">
    <property type="protein sequence ID" value="JAD77602.1"/>
    <property type="molecule type" value="Transcribed_RNA"/>
</dbReference>
<accession>A0A0A9D1K6</accession>
<reference evidence="2" key="2">
    <citation type="journal article" date="2015" name="Data Brief">
        <title>Shoot transcriptome of the giant reed, Arundo donax.</title>
        <authorList>
            <person name="Barrero R.A."/>
            <person name="Guerrero F.D."/>
            <person name="Moolhuijzen P."/>
            <person name="Goolsby J.A."/>
            <person name="Tidwell J."/>
            <person name="Bellgard S.E."/>
            <person name="Bellgard M.I."/>
        </authorList>
    </citation>
    <scope>NUCLEOTIDE SEQUENCE</scope>
    <source>
        <tissue evidence="2">Shoot tissue taken approximately 20 cm above the soil surface</tissue>
    </source>
</reference>
<evidence type="ECO:0000313" key="2">
    <source>
        <dbReference type="EMBL" id="JAD77602.1"/>
    </source>
</evidence>
<name>A0A0A9D1K6_ARUDO</name>
<evidence type="ECO:0000256" key="1">
    <source>
        <dbReference type="SAM" id="MobiDB-lite"/>
    </source>
</evidence>
<proteinExistence type="predicted"/>
<reference evidence="2" key="1">
    <citation type="submission" date="2014-09" db="EMBL/GenBank/DDBJ databases">
        <authorList>
            <person name="Magalhaes I.L.F."/>
            <person name="Oliveira U."/>
            <person name="Santos F.R."/>
            <person name="Vidigal T.H.D.A."/>
            <person name="Brescovit A.D."/>
            <person name="Santos A.J."/>
        </authorList>
    </citation>
    <scope>NUCLEOTIDE SEQUENCE</scope>
    <source>
        <tissue evidence="2">Shoot tissue taken approximately 20 cm above the soil surface</tissue>
    </source>
</reference>
<organism evidence="2">
    <name type="scientific">Arundo donax</name>
    <name type="common">Giant reed</name>
    <name type="synonym">Donax arundinaceus</name>
    <dbReference type="NCBI Taxonomy" id="35708"/>
    <lineage>
        <taxon>Eukaryota</taxon>
        <taxon>Viridiplantae</taxon>
        <taxon>Streptophyta</taxon>
        <taxon>Embryophyta</taxon>
        <taxon>Tracheophyta</taxon>
        <taxon>Spermatophyta</taxon>
        <taxon>Magnoliopsida</taxon>
        <taxon>Liliopsida</taxon>
        <taxon>Poales</taxon>
        <taxon>Poaceae</taxon>
        <taxon>PACMAD clade</taxon>
        <taxon>Arundinoideae</taxon>
        <taxon>Arundineae</taxon>
        <taxon>Arundo</taxon>
    </lineage>
</organism>
<feature type="compositionally biased region" description="Low complexity" evidence="1">
    <location>
        <begin position="116"/>
        <end position="128"/>
    </location>
</feature>